<comment type="caution">
    <text evidence="2">The sequence shown here is derived from an EMBL/GenBank/DDBJ whole genome shotgun (WGS) entry which is preliminary data.</text>
</comment>
<dbReference type="AlphaFoldDB" id="A0A5C8GNZ2"/>
<dbReference type="InterPro" id="IPR021215">
    <property type="entry name" value="DUF2752"/>
</dbReference>
<feature type="transmembrane region" description="Helical" evidence="1">
    <location>
        <begin position="67"/>
        <end position="90"/>
    </location>
</feature>
<keyword evidence="1" id="KW-0472">Membrane</keyword>
<keyword evidence="3" id="KW-1185">Reference proteome</keyword>
<dbReference type="OrthoDB" id="9815897at2"/>
<dbReference type="Pfam" id="PF10825">
    <property type="entry name" value="DUF2752"/>
    <property type="match status" value="1"/>
</dbReference>
<reference evidence="3" key="1">
    <citation type="submission" date="2019-05" db="EMBL/GenBank/DDBJ databases">
        <title>Prevotella brunnea sp. nov., isolated from a wound of a patient.</title>
        <authorList>
            <person name="Buhl M."/>
        </authorList>
    </citation>
    <scope>NUCLEOTIDE SEQUENCE [LARGE SCALE GENOMIC DNA]</scope>
    <source>
        <strain evidence="3">A2672</strain>
    </source>
</reference>
<evidence type="ECO:0000313" key="2">
    <source>
        <dbReference type="EMBL" id="TXJ62612.1"/>
    </source>
</evidence>
<sequence>MRKIAFLLLGAIAIGSFYFLLNPAQYRLSPKCPVKLLTGYSCPGCGAQRFLHAALHGNFGEAISYNYFLLLALPYLLVLCLLWVLPIGKWKSKWGRIAEHRYVVWTYIVIFFVWLVVRNVLHI</sequence>
<feature type="transmembrane region" description="Helical" evidence="1">
    <location>
        <begin position="102"/>
        <end position="121"/>
    </location>
</feature>
<proteinExistence type="predicted"/>
<evidence type="ECO:0000256" key="1">
    <source>
        <dbReference type="SAM" id="Phobius"/>
    </source>
</evidence>
<dbReference type="EMBL" id="SDIK01000022">
    <property type="protein sequence ID" value="TXJ62612.1"/>
    <property type="molecule type" value="Genomic_DNA"/>
</dbReference>
<evidence type="ECO:0000313" key="3">
    <source>
        <dbReference type="Proteomes" id="UP000321612"/>
    </source>
</evidence>
<organism evidence="2 3">
    <name type="scientific">Prevotella brunnea</name>
    <dbReference type="NCBI Taxonomy" id="2508867"/>
    <lineage>
        <taxon>Bacteria</taxon>
        <taxon>Pseudomonadati</taxon>
        <taxon>Bacteroidota</taxon>
        <taxon>Bacteroidia</taxon>
        <taxon>Bacteroidales</taxon>
        <taxon>Prevotellaceae</taxon>
        <taxon>Prevotella</taxon>
    </lineage>
</organism>
<dbReference type="Proteomes" id="UP000321612">
    <property type="component" value="Unassembled WGS sequence"/>
</dbReference>
<name>A0A5C8GNZ2_9BACT</name>
<keyword evidence="1" id="KW-1133">Transmembrane helix</keyword>
<protein>
    <submittedName>
        <fullName evidence="2">DUF2752 domain-containing protein</fullName>
    </submittedName>
</protein>
<keyword evidence="1" id="KW-0812">Transmembrane</keyword>
<accession>A0A5C8GNZ2</accession>
<gene>
    <name evidence="2" type="ORF">ETF27_03365</name>
</gene>